<dbReference type="EMBL" id="CADEPI010000009">
    <property type="protein sequence ID" value="CAB3362557.1"/>
    <property type="molecule type" value="Genomic_DNA"/>
</dbReference>
<evidence type="ECO:0008006" key="5">
    <source>
        <dbReference type="Google" id="ProtNLM"/>
    </source>
</evidence>
<accession>A0A8S1C5W1</accession>
<feature type="compositionally biased region" description="Polar residues" evidence="2">
    <location>
        <begin position="871"/>
        <end position="885"/>
    </location>
</feature>
<comment type="caution">
    <text evidence="3">The sequence shown here is derived from an EMBL/GenBank/DDBJ whole genome shotgun (WGS) entry which is preliminary data.</text>
</comment>
<organism evidence="3 4">
    <name type="scientific">Cloeon dipterum</name>
    <dbReference type="NCBI Taxonomy" id="197152"/>
    <lineage>
        <taxon>Eukaryota</taxon>
        <taxon>Metazoa</taxon>
        <taxon>Ecdysozoa</taxon>
        <taxon>Arthropoda</taxon>
        <taxon>Hexapoda</taxon>
        <taxon>Insecta</taxon>
        <taxon>Pterygota</taxon>
        <taxon>Palaeoptera</taxon>
        <taxon>Ephemeroptera</taxon>
        <taxon>Pisciforma</taxon>
        <taxon>Baetidae</taxon>
        <taxon>Cloeon</taxon>
    </lineage>
</organism>
<feature type="compositionally biased region" description="Basic and acidic residues" evidence="2">
    <location>
        <begin position="337"/>
        <end position="346"/>
    </location>
</feature>
<dbReference type="AlphaFoldDB" id="A0A8S1C5W1"/>
<dbReference type="InterPro" id="IPR029060">
    <property type="entry name" value="PIN-like_dom_sf"/>
</dbReference>
<proteinExistence type="inferred from homology"/>
<feature type="region of interest" description="Disordered" evidence="2">
    <location>
        <begin position="321"/>
        <end position="351"/>
    </location>
</feature>
<protein>
    <recommendedName>
        <fullName evidence="5">Constitutive coactivator of PPAR-gamma-like protein 1 homolog</fullName>
    </recommendedName>
</protein>
<dbReference type="GO" id="GO:0005634">
    <property type="term" value="C:nucleus"/>
    <property type="evidence" value="ECO:0007669"/>
    <property type="project" value="TreeGrafter"/>
</dbReference>
<feature type="compositionally biased region" description="Polar residues" evidence="2">
    <location>
        <begin position="788"/>
        <end position="803"/>
    </location>
</feature>
<evidence type="ECO:0000256" key="2">
    <source>
        <dbReference type="SAM" id="MobiDB-lite"/>
    </source>
</evidence>
<feature type="region of interest" description="Disordered" evidence="2">
    <location>
        <begin position="838"/>
        <end position="901"/>
    </location>
</feature>
<dbReference type="InterPro" id="IPR026784">
    <property type="entry name" value="Coact_PPARg"/>
</dbReference>
<evidence type="ECO:0000313" key="3">
    <source>
        <dbReference type="EMBL" id="CAB3362557.1"/>
    </source>
</evidence>
<evidence type="ECO:0000256" key="1">
    <source>
        <dbReference type="ARBA" id="ARBA00009495"/>
    </source>
</evidence>
<dbReference type="Gene3D" id="3.40.50.1010">
    <property type="entry name" value="5'-nuclease"/>
    <property type="match status" value="1"/>
</dbReference>
<dbReference type="SUPFAM" id="SSF88723">
    <property type="entry name" value="PIN domain-like"/>
    <property type="match status" value="1"/>
</dbReference>
<dbReference type="PANTHER" id="PTHR15976">
    <property type="entry name" value="CONSTITUTIVE COACTIVATOR OF PEROXISOME PROLIFERATOR-ACTIVATED RECEPTOR GAMMA"/>
    <property type="match status" value="1"/>
</dbReference>
<dbReference type="OrthoDB" id="10061469at2759"/>
<gene>
    <name evidence="3" type="ORF">CLODIP_2_CD14427</name>
</gene>
<dbReference type="FunFam" id="3.40.50.1010:FF:000009">
    <property type="entry name" value="Constitutive coactivator of PPAR-gamma-like protein 1"/>
    <property type="match status" value="1"/>
</dbReference>
<name>A0A8S1C5W1_9INSE</name>
<dbReference type="CDD" id="cd18672">
    <property type="entry name" value="PIN_FAM120B-like"/>
    <property type="match status" value="1"/>
</dbReference>
<feature type="compositionally biased region" description="Low complexity" evidence="2">
    <location>
        <begin position="397"/>
        <end position="415"/>
    </location>
</feature>
<sequence>MGVQDLQTFIQSYAPGGCVSIDLLKIAARNRKPQPLGRRLRLVLDAECCLDRLYGGYFSDWASGGQWNRMVQFLSTLIQNMQAHGIELVVFFNGCLEPDRAEQWQQAQQSVRHRATSILRHLASKGTPPPKVWWIAPECLRTCLRMALRHLNVSVMCSMYDHRQEVIAFCRENNYNGLLVEDPEYAAFDPPRYFSSQQLKLTYKGALETKEYLMGKVAEALELSNNKLPAVAALLGNHLISEESLDPFHRKICPGHQTGKIPSDVLVKAVALFVKGLGSAMDDVDEIVAHVFPGSGSSHLRSKLQAAFKYYMNGTKEGFLSYKSGARGRNGKSRTKSKSENDKKPSQPEPQALKFASDAADSLEALQPTPSIKVDPPSTEDCSNEITVTNGLASLQLSSSSSSSTSSAPSPNPASHDAELNLAGLVSAEVLRTASERHSKGMMAPQIHQILSLGQIRLSAVLEDETELPLAHLFFRPVRQMVYGILFNLHHLSFLQSHKAAKDKATQIAHINLDSIAVQEIVWLKDSSRVDRVKPERVGWGVPTVQRLWFGSTVDDKRRRLRAFLSCMRSDTTMILNPHYVPQPMLLFACVIRYIMSHTDQPILRKQELDALIAQAFSPELINANFLQDLQLPRLNVRGVQLAALVMNGIENALLANDACGAPIPWLMCCPWLYFDGKLFQYKLLKAENVRGLPELCDHRMDDVLKIERMKEAILEGISPHFARVPPPQPMPLPLRVPPPVNLMPTPLMPVFPHNGRGGGARGRNMVAEGGRLRVAGIVVGQWGDNYGSSANGRSQPNRNLPFQQAGGKGYMNSGMPNLYQNYNARGDPKSVRLAVRGRGAVQNGRRGRATKKLTPNGTISKGVKVGPESKSASALKTESGSQPNGHPEEKTASLQEPSCQ</sequence>
<feature type="region of interest" description="Disordered" evidence="2">
    <location>
        <begin position="788"/>
        <end position="815"/>
    </location>
</feature>
<dbReference type="Proteomes" id="UP000494165">
    <property type="component" value="Unassembled WGS sequence"/>
</dbReference>
<keyword evidence="4" id="KW-1185">Reference proteome</keyword>
<reference evidence="3 4" key="1">
    <citation type="submission" date="2020-04" db="EMBL/GenBank/DDBJ databases">
        <authorList>
            <person name="Alioto T."/>
            <person name="Alioto T."/>
            <person name="Gomez Garrido J."/>
        </authorList>
    </citation>
    <scope>NUCLEOTIDE SEQUENCE [LARGE SCALE GENOMIC DNA]</scope>
</reference>
<comment type="similarity">
    <text evidence="1">Belongs to the constitutive coactivator of PPAR-gamma family.</text>
</comment>
<feature type="region of interest" description="Disordered" evidence="2">
    <location>
        <begin position="397"/>
        <end position="417"/>
    </location>
</feature>
<dbReference type="PANTHER" id="PTHR15976:SF16">
    <property type="entry name" value="ASTEROID DOMAIN-CONTAINING PROTEIN"/>
    <property type="match status" value="1"/>
</dbReference>
<evidence type="ECO:0000313" key="4">
    <source>
        <dbReference type="Proteomes" id="UP000494165"/>
    </source>
</evidence>